<comment type="caution">
    <text evidence="9">The sequence shown here is derived from an EMBL/GenBank/DDBJ whole genome shotgun (WGS) entry which is preliminary data.</text>
</comment>
<feature type="compositionally biased region" description="Basic and acidic residues" evidence="8">
    <location>
        <begin position="579"/>
        <end position="592"/>
    </location>
</feature>
<keyword evidence="5 7" id="KW-0687">Ribonucleoprotein</keyword>
<dbReference type="Proteomes" id="UP000494165">
    <property type="component" value="Unassembled WGS sequence"/>
</dbReference>
<dbReference type="AlphaFoldDB" id="A0A8S1BYH4"/>
<dbReference type="GO" id="GO:0006364">
    <property type="term" value="P:rRNA processing"/>
    <property type="evidence" value="ECO:0007669"/>
    <property type="project" value="UniProtKB-KW"/>
</dbReference>
<comment type="function">
    <text evidence="7">Involved in nucleolar processing of pre-18S ribosomal RNA.</text>
</comment>
<evidence type="ECO:0000256" key="5">
    <source>
        <dbReference type="ARBA" id="ARBA00023274"/>
    </source>
</evidence>
<evidence type="ECO:0000256" key="1">
    <source>
        <dbReference type="ARBA" id="ARBA00004604"/>
    </source>
</evidence>
<feature type="region of interest" description="Disordered" evidence="8">
    <location>
        <begin position="183"/>
        <end position="293"/>
    </location>
</feature>
<accession>A0A8S1BYH4</accession>
<dbReference type="PANTHER" id="PTHR17039">
    <property type="entry name" value="U3 SMALL NUCLEOLAR RIBONUCLEOPROTEIN PROTEIN MPP10"/>
    <property type="match status" value="1"/>
</dbReference>
<comment type="subcellular location">
    <subcellularLocation>
        <location evidence="1 7">Nucleus</location>
        <location evidence="1 7">Nucleolus</location>
    </subcellularLocation>
</comment>
<keyword evidence="4 7" id="KW-0539">Nucleus</keyword>
<organism evidence="9 10">
    <name type="scientific">Cloeon dipterum</name>
    <dbReference type="NCBI Taxonomy" id="197152"/>
    <lineage>
        <taxon>Eukaryota</taxon>
        <taxon>Metazoa</taxon>
        <taxon>Ecdysozoa</taxon>
        <taxon>Arthropoda</taxon>
        <taxon>Hexapoda</taxon>
        <taxon>Insecta</taxon>
        <taxon>Pterygota</taxon>
        <taxon>Palaeoptera</taxon>
        <taxon>Ephemeroptera</taxon>
        <taxon>Pisciforma</taxon>
        <taxon>Baetidae</taxon>
        <taxon>Cloeon</taxon>
    </lineage>
</organism>
<dbReference type="Pfam" id="PF04006">
    <property type="entry name" value="Mpp10"/>
    <property type="match status" value="1"/>
</dbReference>
<evidence type="ECO:0000313" key="9">
    <source>
        <dbReference type="EMBL" id="CAB3360857.1"/>
    </source>
</evidence>
<keyword evidence="10" id="KW-1185">Reference proteome</keyword>
<evidence type="ECO:0000256" key="3">
    <source>
        <dbReference type="ARBA" id="ARBA00022552"/>
    </source>
</evidence>
<evidence type="ECO:0000313" key="10">
    <source>
        <dbReference type="Proteomes" id="UP000494165"/>
    </source>
</evidence>
<evidence type="ECO:0000256" key="6">
    <source>
        <dbReference type="ARBA" id="ARBA00029455"/>
    </source>
</evidence>
<evidence type="ECO:0000256" key="8">
    <source>
        <dbReference type="SAM" id="MobiDB-lite"/>
    </source>
</evidence>
<evidence type="ECO:0000256" key="4">
    <source>
        <dbReference type="ARBA" id="ARBA00023242"/>
    </source>
</evidence>
<dbReference type="OrthoDB" id="445326at2759"/>
<dbReference type="GO" id="GO:0034457">
    <property type="term" value="C:Mpp10 complex"/>
    <property type="evidence" value="ECO:0007669"/>
    <property type="project" value="UniProtKB-UniRule"/>
</dbReference>
<feature type="compositionally biased region" description="Basic residues" evidence="8">
    <location>
        <begin position="509"/>
        <end position="521"/>
    </location>
</feature>
<feature type="compositionally biased region" description="Basic and acidic residues" evidence="8">
    <location>
        <begin position="274"/>
        <end position="290"/>
    </location>
</feature>
<keyword evidence="2 7" id="KW-0690">Ribosome biogenesis</keyword>
<feature type="region of interest" description="Disordered" evidence="8">
    <location>
        <begin position="104"/>
        <end position="143"/>
    </location>
</feature>
<feature type="compositionally biased region" description="Basic and acidic residues" evidence="8">
    <location>
        <begin position="497"/>
        <end position="508"/>
    </location>
</feature>
<sequence>MIESIPFWQSIAEQLENLSSKPDKYLCTQPKIAAEIKTFTKKLYDSTKSSEKEAYPTSEALPELIIDSFDDEQIWQQIELQNQDAYDNLVKKVSRLMAKQLTAKVLKEQEPSQPPESEDELNGENEENEDSYETVRKTTQNKKKLKPSIVDDKFFKLQDMEEFLLSQENEDVAESDKESIDLFAGNLGSDDEEEGQDVFYKDFFDAPEGEDDEGDLSEEEEEDEPNEEDGDSVNGLDSGAEEEENQEFVSRKPQPNGKLRELLNSEEENADFAEQEKDDGPKSSFEMRQDKLKKRIDKIHEEALGEKPWQLHGEISATTRPQNSLLEEVLEFDRTQRPAPVITEQTTIKLEDIIRQRIKDKAWDDVERKIKPVEEPIEYKKRLALDQSKSKMSLAEIYEQDYLKQKKEANADPNASEEEEKDSPEKVEIKTMLHSLFLKLDALSNYHYTPRPTAPEIKVISNLPAITVEEVAPAATSDATLLAPEEIKGKLRGNPLSKEERTDTDKNRERRKKKARQRAKRKVQEGKEIVGGGAKAAVKKAIKEGKVKQLEVADKNSVKSSKAFFTKLQDEVSSTINLKKQEMKRKNNEKSRVSAKKLKL</sequence>
<dbReference type="PANTHER" id="PTHR17039:SF0">
    <property type="entry name" value="U3 SMALL NUCLEOLAR RIBONUCLEOPROTEIN PROTEIN MPP10"/>
    <property type="match status" value="1"/>
</dbReference>
<evidence type="ECO:0000256" key="2">
    <source>
        <dbReference type="ARBA" id="ARBA00022517"/>
    </source>
</evidence>
<dbReference type="EMBL" id="CADEPI010000004">
    <property type="protein sequence ID" value="CAB3360857.1"/>
    <property type="molecule type" value="Genomic_DNA"/>
</dbReference>
<feature type="compositionally biased region" description="Acidic residues" evidence="8">
    <location>
        <begin position="264"/>
        <end position="273"/>
    </location>
</feature>
<keyword evidence="3 7" id="KW-0698">rRNA processing</keyword>
<dbReference type="InterPro" id="IPR012173">
    <property type="entry name" value="Mpp10"/>
</dbReference>
<proteinExistence type="inferred from homology"/>
<feature type="region of interest" description="Disordered" evidence="8">
    <location>
        <begin position="579"/>
        <end position="600"/>
    </location>
</feature>
<reference evidence="9 10" key="1">
    <citation type="submission" date="2020-04" db="EMBL/GenBank/DDBJ databases">
        <authorList>
            <person name="Alioto T."/>
            <person name="Alioto T."/>
            <person name="Gomez Garrido J."/>
        </authorList>
    </citation>
    <scope>NUCLEOTIDE SEQUENCE [LARGE SCALE GENOMIC DNA]</scope>
</reference>
<dbReference type="GO" id="GO:0005732">
    <property type="term" value="C:sno(s)RNA-containing ribonucleoprotein complex"/>
    <property type="evidence" value="ECO:0007669"/>
    <property type="project" value="UniProtKB-UniRule"/>
</dbReference>
<feature type="region of interest" description="Disordered" evidence="8">
    <location>
        <begin position="475"/>
        <end position="527"/>
    </location>
</feature>
<dbReference type="GO" id="GO:0032040">
    <property type="term" value="C:small-subunit processome"/>
    <property type="evidence" value="ECO:0007669"/>
    <property type="project" value="TreeGrafter"/>
</dbReference>
<protein>
    <recommendedName>
        <fullName evidence="7">U3 small nucleolar ribonucleoprotein protein MPP10</fullName>
    </recommendedName>
</protein>
<gene>
    <name evidence="9" type="ORF">CLODIP_2_CD03382</name>
</gene>
<dbReference type="PIRSF" id="PIRSF017300">
    <property type="entry name" value="snoRNP_Mpp10"/>
    <property type="match status" value="1"/>
</dbReference>
<evidence type="ECO:0000256" key="7">
    <source>
        <dbReference type="PIRNR" id="PIRNR017300"/>
    </source>
</evidence>
<name>A0A8S1BYH4_9INSE</name>
<feature type="compositionally biased region" description="Acidic residues" evidence="8">
    <location>
        <begin position="205"/>
        <end position="231"/>
    </location>
</feature>
<comment type="similarity">
    <text evidence="6 7">Belongs to the MPP10 family.</text>
</comment>
<feature type="compositionally biased region" description="Acidic residues" evidence="8">
    <location>
        <begin position="116"/>
        <end position="132"/>
    </location>
</feature>
<feature type="region of interest" description="Disordered" evidence="8">
    <location>
        <begin position="405"/>
        <end position="427"/>
    </location>
</feature>